<dbReference type="AlphaFoldDB" id="A0A4C1W0A2"/>
<gene>
    <name evidence="2" type="ORF">EVAR_41796_1</name>
</gene>
<evidence type="ECO:0000313" key="3">
    <source>
        <dbReference type="Proteomes" id="UP000299102"/>
    </source>
</evidence>
<dbReference type="Proteomes" id="UP000299102">
    <property type="component" value="Unassembled WGS sequence"/>
</dbReference>
<feature type="region of interest" description="Disordered" evidence="1">
    <location>
        <begin position="45"/>
        <end position="88"/>
    </location>
</feature>
<keyword evidence="3" id="KW-1185">Reference proteome</keyword>
<feature type="compositionally biased region" description="Basic residues" evidence="1">
    <location>
        <begin position="45"/>
        <end position="58"/>
    </location>
</feature>
<reference evidence="2 3" key="1">
    <citation type="journal article" date="2019" name="Commun. Biol.">
        <title>The bagworm genome reveals a unique fibroin gene that provides high tensile strength.</title>
        <authorList>
            <person name="Kono N."/>
            <person name="Nakamura H."/>
            <person name="Ohtoshi R."/>
            <person name="Tomita M."/>
            <person name="Numata K."/>
            <person name="Arakawa K."/>
        </authorList>
    </citation>
    <scope>NUCLEOTIDE SEQUENCE [LARGE SCALE GENOMIC DNA]</scope>
</reference>
<sequence>MPKSTLPSYRCYRNCGTFHEQIAAYSKSLTRNLCANAGYTLRHRGRHPALETRHRRRAPGQADAAGGPPTATAPALSNGSDLSPNFTA</sequence>
<feature type="compositionally biased region" description="Polar residues" evidence="1">
    <location>
        <begin position="77"/>
        <end position="88"/>
    </location>
</feature>
<protein>
    <submittedName>
        <fullName evidence="2">Uncharacterized protein</fullName>
    </submittedName>
</protein>
<accession>A0A4C1W0A2</accession>
<proteinExistence type="predicted"/>
<evidence type="ECO:0000313" key="2">
    <source>
        <dbReference type="EMBL" id="GBP43939.1"/>
    </source>
</evidence>
<organism evidence="2 3">
    <name type="scientific">Eumeta variegata</name>
    <name type="common">Bagworm moth</name>
    <name type="synonym">Eumeta japonica</name>
    <dbReference type="NCBI Taxonomy" id="151549"/>
    <lineage>
        <taxon>Eukaryota</taxon>
        <taxon>Metazoa</taxon>
        <taxon>Ecdysozoa</taxon>
        <taxon>Arthropoda</taxon>
        <taxon>Hexapoda</taxon>
        <taxon>Insecta</taxon>
        <taxon>Pterygota</taxon>
        <taxon>Neoptera</taxon>
        <taxon>Endopterygota</taxon>
        <taxon>Lepidoptera</taxon>
        <taxon>Glossata</taxon>
        <taxon>Ditrysia</taxon>
        <taxon>Tineoidea</taxon>
        <taxon>Psychidae</taxon>
        <taxon>Oiketicinae</taxon>
        <taxon>Eumeta</taxon>
    </lineage>
</organism>
<comment type="caution">
    <text evidence="2">The sequence shown here is derived from an EMBL/GenBank/DDBJ whole genome shotgun (WGS) entry which is preliminary data.</text>
</comment>
<feature type="compositionally biased region" description="Low complexity" evidence="1">
    <location>
        <begin position="59"/>
        <end position="75"/>
    </location>
</feature>
<dbReference type="EMBL" id="BGZK01000444">
    <property type="protein sequence ID" value="GBP43939.1"/>
    <property type="molecule type" value="Genomic_DNA"/>
</dbReference>
<name>A0A4C1W0A2_EUMVA</name>
<evidence type="ECO:0000256" key="1">
    <source>
        <dbReference type="SAM" id="MobiDB-lite"/>
    </source>
</evidence>